<keyword evidence="2" id="KW-1185">Reference proteome</keyword>
<dbReference type="RefSeq" id="WP_194135063.1">
    <property type="nucleotide sequence ID" value="NZ_JADFFK010000008.1"/>
</dbReference>
<reference evidence="1 2" key="1">
    <citation type="journal article" date="2021" name="Int. J. Syst. Evol. Microbiol.">
        <title>Salipiger mangrovisoli sp. nov., isolated from mangrove soil and the proposal for the reclassification of Paraphaeobacter pallidus as Salipiger pallidus comb. nov.</title>
        <authorList>
            <person name="Du J."/>
            <person name="Liu Y."/>
            <person name="Pei T."/>
            <person name="Deng M.R."/>
            <person name="Zhu H."/>
        </authorList>
    </citation>
    <scope>NUCLEOTIDE SEQUENCE [LARGE SCALE GENOMIC DNA]</scope>
    <source>
        <strain evidence="1 2">6D45A</strain>
    </source>
</reference>
<dbReference type="EMBL" id="JADFFK010000008">
    <property type="protein sequence ID" value="MBE9637767.1"/>
    <property type="molecule type" value="Genomic_DNA"/>
</dbReference>
<proteinExistence type="predicted"/>
<name>A0ABR9X2I4_9RHOB</name>
<gene>
    <name evidence="1" type="ORF">IQ782_13000</name>
</gene>
<organism evidence="1 2">
    <name type="scientific">Salipiger mangrovisoli</name>
    <dbReference type="NCBI Taxonomy" id="2865933"/>
    <lineage>
        <taxon>Bacteria</taxon>
        <taxon>Pseudomonadati</taxon>
        <taxon>Pseudomonadota</taxon>
        <taxon>Alphaproteobacteria</taxon>
        <taxon>Rhodobacterales</taxon>
        <taxon>Roseobacteraceae</taxon>
        <taxon>Salipiger</taxon>
    </lineage>
</organism>
<evidence type="ECO:0000313" key="2">
    <source>
        <dbReference type="Proteomes" id="UP000607796"/>
    </source>
</evidence>
<dbReference type="Proteomes" id="UP000607796">
    <property type="component" value="Unassembled WGS sequence"/>
</dbReference>
<comment type="caution">
    <text evidence="1">The sequence shown here is derived from an EMBL/GenBank/DDBJ whole genome shotgun (WGS) entry which is preliminary data.</text>
</comment>
<protein>
    <recommendedName>
        <fullName evidence="3">YbaB/EbfC DNA-binding family protein</fullName>
    </recommendedName>
</protein>
<evidence type="ECO:0000313" key="1">
    <source>
        <dbReference type="EMBL" id="MBE9637767.1"/>
    </source>
</evidence>
<evidence type="ECO:0008006" key="3">
    <source>
        <dbReference type="Google" id="ProtNLM"/>
    </source>
</evidence>
<sequence>MHVERVEFDGFRPMDQCGEAAGDVALDGPAPGTVSLIARDGQIRISFATSPKLPRRALIDAIRQLLRMSEYRGGAQRLTFARTLSLRGLERRPSPHRPSEADR</sequence>
<accession>A0ABR9X2I4</accession>